<reference evidence="1 2" key="1">
    <citation type="journal article" date="2018" name="Environ. Microbiol.">
        <title>Novel energy conservation strategies and behaviour of Pelotomaculum schinkii driving syntrophic propionate catabolism.</title>
        <authorList>
            <person name="Hidalgo-Ahumada C.A.P."/>
            <person name="Nobu M.K."/>
            <person name="Narihiro T."/>
            <person name="Tamaki H."/>
            <person name="Liu W.T."/>
            <person name="Kamagata Y."/>
            <person name="Stams A.J.M."/>
            <person name="Imachi H."/>
            <person name="Sousa D.Z."/>
        </authorList>
    </citation>
    <scope>NUCLEOTIDE SEQUENCE [LARGE SCALE GENOMIC DNA]</scope>
    <source>
        <strain evidence="1 2">HH</strain>
    </source>
</reference>
<protein>
    <submittedName>
        <fullName evidence="1">Uncharacterized protein</fullName>
    </submittedName>
</protein>
<comment type="caution">
    <text evidence="1">The sequence shown here is derived from an EMBL/GenBank/DDBJ whole genome shotgun (WGS) entry which is preliminary data.</text>
</comment>
<dbReference type="RefSeq" id="WP_190258565.1">
    <property type="nucleotide sequence ID" value="NZ_QFGA01000002.1"/>
</dbReference>
<evidence type="ECO:0000313" key="1">
    <source>
        <dbReference type="EMBL" id="TEB05862.1"/>
    </source>
</evidence>
<organism evidence="1 2">
    <name type="scientific">Pelotomaculum schinkii</name>
    <dbReference type="NCBI Taxonomy" id="78350"/>
    <lineage>
        <taxon>Bacteria</taxon>
        <taxon>Bacillati</taxon>
        <taxon>Bacillota</taxon>
        <taxon>Clostridia</taxon>
        <taxon>Eubacteriales</taxon>
        <taxon>Desulfotomaculaceae</taxon>
        <taxon>Pelotomaculum</taxon>
    </lineage>
</organism>
<evidence type="ECO:0000313" key="2">
    <source>
        <dbReference type="Proteomes" id="UP000298324"/>
    </source>
</evidence>
<keyword evidence="2" id="KW-1185">Reference proteome</keyword>
<gene>
    <name evidence="1" type="ORF">Psch_02904</name>
</gene>
<dbReference type="Proteomes" id="UP000298324">
    <property type="component" value="Unassembled WGS sequence"/>
</dbReference>
<sequence length="119" mass="13742">MAIKNLNNRVTVAFGAEDSQNDIKKSKEELFEQTVAIENALLKLEKADTLLNHWLQEYGFHEKPDPSLISSARTPSNAMRKAQAQKWYWEYDYIFKFIDIVSNYVDESKNLLSQAIGVE</sequence>
<dbReference type="EMBL" id="QFGA01000002">
    <property type="protein sequence ID" value="TEB05862.1"/>
    <property type="molecule type" value="Genomic_DNA"/>
</dbReference>
<name>A0A4Y7RAN3_9FIRM</name>
<accession>A0A4Y7RAN3</accession>
<proteinExistence type="predicted"/>
<dbReference type="AlphaFoldDB" id="A0A4Y7RAN3"/>